<protein>
    <recommendedName>
        <fullName evidence="1">RNA polymerase sigma factor 70 region 4 type 2 domain-containing protein</fullName>
    </recommendedName>
</protein>
<accession>A0A956NAP2</accession>
<dbReference type="EMBL" id="JAGQHS010000004">
    <property type="protein sequence ID" value="MCA9754458.1"/>
    <property type="molecule type" value="Genomic_DNA"/>
</dbReference>
<comment type="caution">
    <text evidence="2">The sequence shown here is derived from an EMBL/GenBank/DDBJ whole genome shotgun (WGS) entry which is preliminary data.</text>
</comment>
<proteinExistence type="predicted"/>
<dbReference type="InterPro" id="IPR013249">
    <property type="entry name" value="RNA_pol_sigma70_r4_t2"/>
</dbReference>
<evidence type="ECO:0000313" key="3">
    <source>
        <dbReference type="Proteomes" id="UP000739538"/>
    </source>
</evidence>
<dbReference type="Gene3D" id="1.10.10.10">
    <property type="entry name" value="Winged helix-like DNA-binding domain superfamily/Winged helix DNA-binding domain"/>
    <property type="match status" value="1"/>
</dbReference>
<dbReference type="GO" id="GO:0003677">
    <property type="term" value="F:DNA binding"/>
    <property type="evidence" value="ECO:0007669"/>
    <property type="project" value="InterPro"/>
</dbReference>
<dbReference type="InterPro" id="IPR036388">
    <property type="entry name" value="WH-like_DNA-bd_sf"/>
</dbReference>
<reference evidence="2" key="1">
    <citation type="submission" date="2020-04" db="EMBL/GenBank/DDBJ databases">
        <authorList>
            <person name="Zhang T."/>
        </authorList>
    </citation>
    <scope>NUCLEOTIDE SEQUENCE</scope>
    <source>
        <strain evidence="2">HKST-UBA02</strain>
    </source>
</reference>
<dbReference type="GO" id="GO:0016987">
    <property type="term" value="F:sigma factor activity"/>
    <property type="evidence" value="ECO:0007669"/>
    <property type="project" value="InterPro"/>
</dbReference>
<dbReference type="Proteomes" id="UP000739538">
    <property type="component" value="Unassembled WGS sequence"/>
</dbReference>
<dbReference type="InterPro" id="IPR013324">
    <property type="entry name" value="RNA_pol_sigma_r3/r4-like"/>
</dbReference>
<dbReference type="Pfam" id="PF08281">
    <property type="entry name" value="Sigma70_r4_2"/>
    <property type="match status" value="1"/>
</dbReference>
<name>A0A956NAP2_UNCEI</name>
<evidence type="ECO:0000313" key="2">
    <source>
        <dbReference type="EMBL" id="MCA9754458.1"/>
    </source>
</evidence>
<evidence type="ECO:0000259" key="1">
    <source>
        <dbReference type="Pfam" id="PF08281"/>
    </source>
</evidence>
<organism evidence="2 3">
    <name type="scientific">Eiseniibacteriota bacterium</name>
    <dbReference type="NCBI Taxonomy" id="2212470"/>
    <lineage>
        <taxon>Bacteria</taxon>
        <taxon>Candidatus Eiseniibacteriota</taxon>
    </lineage>
</organism>
<dbReference type="AlphaFoldDB" id="A0A956NAP2"/>
<dbReference type="SUPFAM" id="SSF88659">
    <property type="entry name" value="Sigma3 and sigma4 domains of RNA polymerase sigma factors"/>
    <property type="match status" value="1"/>
</dbReference>
<dbReference type="GO" id="GO:0006352">
    <property type="term" value="P:DNA-templated transcription initiation"/>
    <property type="evidence" value="ECO:0007669"/>
    <property type="project" value="InterPro"/>
</dbReference>
<feature type="domain" description="RNA polymerase sigma factor 70 region 4 type 2" evidence="1">
    <location>
        <begin position="31"/>
        <end position="78"/>
    </location>
</feature>
<sequence>MQSLETLMREAGVDQEPRARVEAILAELGSELLESVIDSLPEKQRLVLALRYYESLHVPEIAAVLGSKEATVDELLQKSIHALCRKVERAAAGRASTRMAHAEGAGR</sequence>
<reference evidence="2" key="2">
    <citation type="journal article" date="2021" name="Microbiome">
        <title>Successional dynamics and alternative stable states in a saline activated sludge microbial community over 9 years.</title>
        <authorList>
            <person name="Wang Y."/>
            <person name="Ye J."/>
            <person name="Ju F."/>
            <person name="Liu L."/>
            <person name="Boyd J.A."/>
            <person name="Deng Y."/>
            <person name="Parks D.H."/>
            <person name="Jiang X."/>
            <person name="Yin X."/>
            <person name="Woodcroft B.J."/>
            <person name="Tyson G.W."/>
            <person name="Hugenholtz P."/>
            <person name="Polz M.F."/>
            <person name="Zhang T."/>
        </authorList>
    </citation>
    <scope>NUCLEOTIDE SEQUENCE</scope>
    <source>
        <strain evidence="2">HKST-UBA02</strain>
    </source>
</reference>
<gene>
    <name evidence="2" type="ORF">KDA27_01545</name>
</gene>